<sequence length="638" mass="68960">MHLPNSDFFTSSLIVNENAVKNILFRAATIVLDFAALRLFALIAFHSRDYTSFLMFAEDFIQRAMFAFSRGLGRQTLLVAAFAAVVTVVGFYDTLLWALDNPGFVYQQRAVSASSLASRKLPDPAYITLILADTANIAGNNNLHSTFFTSLYDGDLNFTLPGDIQAGGLPEVVAPLRTLGPAGDTVRVWLDNEGFAVGIDPTFMDTVHMMLSAETDCYPSNPVGEKVTQTWKCNVGTIDGLDVFANDLGRPKIWWDLEDSEFLQPERADNPWNSLGNGGGTALMKQVFTVTKGLRRHTFLETVFKANMLAFPPYTLADSEITDFMRRTWSTNDTLTPDVAALVKFVVDAKKNQTGITFGAFSQYGTSLLSSSTDYLQVAGPASSGSVNFSDIVYTALRFSSTNITLIRSETLLVEPEPLSPCPGAVYRNLATSGIVRSTNCNILSGENQTTTTSEGKFLGQIDTSAVALITNFLGDGSSNVSTAALSPAGTAWLEQENDRIDRLLLSRALIVGGTSDDVVVLINYTRAAISKFQLVLIVVPVALALLMWALTQRKVMSYFKNSFLAAVLATTHTSTSPCDDLGYVRTPPEITLQRNGAHVVLGTPNGGVISNSGSAPQGLLYQPLILDKDGMQTPGSA</sequence>
<accession>A0A8H5F976</accession>
<organism evidence="2 3">
    <name type="scientific">Psilocybe cf. subviscida</name>
    <dbReference type="NCBI Taxonomy" id="2480587"/>
    <lineage>
        <taxon>Eukaryota</taxon>
        <taxon>Fungi</taxon>
        <taxon>Dikarya</taxon>
        <taxon>Basidiomycota</taxon>
        <taxon>Agaricomycotina</taxon>
        <taxon>Agaricomycetes</taxon>
        <taxon>Agaricomycetidae</taxon>
        <taxon>Agaricales</taxon>
        <taxon>Agaricineae</taxon>
        <taxon>Strophariaceae</taxon>
        <taxon>Psilocybe</taxon>
    </lineage>
</organism>
<reference evidence="2 3" key="1">
    <citation type="journal article" date="2020" name="ISME J.">
        <title>Uncovering the hidden diversity of litter-decomposition mechanisms in mushroom-forming fungi.</title>
        <authorList>
            <person name="Floudas D."/>
            <person name="Bentzer J."/>
            <person name="Ahren D."/>
            <person name="Johansson T."/>
            <person name="Persson P."/>
            <person name="Tunlid A."/>
        </authorList>
    </citation>
    <scope>NUCLEOTIDE SEQUENCE [LARGE SCALE GENOMIC DNA]</scope>
    <source>
        <strain evidence="2 3">CBS 101986</strain>
    </source>
</reference>
<feature type="transmembrane region" description="Helical" evidence="1">
    <location>
        <begin position="23"/>
        <end position="45"/>
    </location>
</feature>
<proteinExistence type="predicted"/>
<keyword evidence="1" id="KW-0472">Membrane</keyword>
<dbReference type="Proteomes" id="UP000567179">
    <property type="component" value="Unassembled WGS sequence"/>
</dbReference>
<evidence type="ECO:0000313" key="3">
    <source>
        <dbReference type="Proteomes" id="UP000567179"/>
    </source>
</evidence>
<comment type="caution">
    <text evidence="2">The sequence shown here is derived from an EMBL/GenBank/DDBJ whole genome shotgun (WGS) entry which is preliminary data.</text>
</comment>
<feature type="transmembrane region" description="Helical" evidence="1">
    <location>
        <begin position="533"/>
        <end position="551"/>
    </location>
</feature>
<dbReference type="AlphaFoldDB" id="A0A8H5F976"/>
<name>A0A8H5F976_9AGAR</name>
<evidence type="ECO:0000256" key="1">
    <source>
        <dbReference type="SAM" id="Phobius"/>
    </source>
</evidence>
<dbReference type="EMBL" id="JAACJJ010000005">
    <property type="protein sequence ID" value="KAF5328182.1"/>
    <property type="molecule type" value="Genomic_DNA"/>
</dbReference>
<keyword evidence="1" id="KW-1133">Transmembrane helix</keyword>
<dbReference type="OrthoDB" id="5348845at2759"/>
<evidence type="ECO:0008006" key="4">
    <source>
        <dbReference type="Google" id="ProtNLM"/>
    </source>
</evidence>
<gene>
    <name evidence="2" type="ORF">D9619_013415</name>
</gene>
<keyword evidence="1" id="KW-0812">Transmembrane</keyword>
<feature type="transmembrane region" description="Helical" evidence="1">
    <location>
        <begin position="77"/>
        <end position="99"/>
    </location>
</feature>
<protein>
    <recommendedName>
        <fullName evidence="4">Transmembrane protein</fullName>
    </recommendedName>
</protein>
<evidence type="ECO:0000313" key="2">
    <source>
        <dbReference type="EMBL" id="KAF5328182.1"/>
    </source>
</evidence>
<keyword evidence="3" id="KW-1185">Reference proteome</keyword>